<dbReference type="GO" id="GO:0005737">
    <property type="term" value="C:cytoplasm"/>
    <property type="evidence" value="ECO:0007669"/>
    <property type="project" value="TreeGrafter"/>
</dbReference>
<dbReference type="PROSITE" id="PS50078">
    <property type="entry name" value="POLO_BOX"/>
    <property type="match status" value="1"/>
</dbReference>
<dbReference type="Pfam" id="PF00659">
    <property type="entry name" value="POLO_box"/>
    <property type="match status" value="1"/>
</dbReference>
<dbReference type="PROSITE" id="PS51048">
    <property type="entry name" value="SGS"/>
    <property type="match status" value="1"/>
</dbReference>
<dbReference type="InterPro" id="IPR000719">
    <property type="entry name" value="Prot_kinase_dom"/>
</dbReference>
<dbReference type="GO" id="GO:0006974">
    <property type="term" value="P:DNA damage response"/>
    <property type="evidence" value="ECO:0007669"/>
    <property type="project" value="TreeGrafter"/>
</dbReference>
<accession>A0A662YUX7</accession>
<dbReference type="Proteomes" id="UP000289886">
    <property type="component" value="Unassembled WGS sequence"/>
</dbReference>
<dbReference type="Gene3D" id="3.30.1120.30">
    <property type="entry name" value="POLO box domain"/>
    <property type="match status" value="1"/>
</dbReference>
<dbReference type="EMBL" id="SCEB01000409">
    <property type="protein sequence ID" value="RXM99338.1"/>
    <property type="molecule type" value="Genomic_DNA"/>
</dbReference>
<proteinExistence type="predicted"/>
<feature type="domain" description="Protein kinase" evidence="1">
    <location>
        <begin position="92"/>
        <end position="237"/>
    </location>
</feature>
<feature type="domain" description="POLO box" evidence="2">
    <location>
        <begin position="152"/>
        <end position="236"/>
    </location>
</feature>
<evidence type="ECO:0000259" key="1">
    <source>
        <dbReference type="PROSITE" id="PS50011"/>
    </source>
</evidence>
<dbReference type="PANTHER" id="PTHR24345:SF42">
    <property type="entry name" value="SERINE_THREONINE-PROTEIN KINASE PLK3"/>
    <property type="match status" value="1"/>
</dbReference>
<dbReference type="PROSITE" id="PS50011">
    <property type="entry name" value="PROTEIN_KINASE_DOM"/>
    <property type="match status" value="1"/>
</dbReference>
<sequence length="237" mass="27291">MVFIFCMIMNILKKMYDEGNDEMKRTINKAWTESREKQNKRIACHIMSPDLFKASTERTEVVQTAKPSRSKSELVRPELAQIVTDSKTGRCYCKGKLMGKGGFARCYEMTDMASNKMYAVKVIPQSRVAKPHQREKGGDIQCREDKLSSSLLLLQWVKTDHALVMLFSNGTLQVNFYTDHTKIILCKSEDSYLLTYISKDRVSFTYKLSTLAEHGCSLELRHRLKYVLQLLQHKADA</sequence>
<evidence type="ECO:0000313" key="5">
    <source>
        <dbReference type="Proteomes" id="UP000289886"/>
    </source>
</evidence>
<dbReference type="GO" id="GO:0004674">
    <property type="term" value="F:protein serine/threonine kinase activity"/>
    <property type="evidence" value="ECO:0007669"/>
    <property type="project" value="TreeGrafter"/>
</dbReference>
<comment type="caution">
    <text evidence="4">The sequence shown here is derived from an EMBL/GenBank/DDBJ whole genome shotgun (WGS) entry which is preliminary data.</text>
</comment>
<dbReference type="SUPFAM" id="SSF82615">
    <property type="entry name" value="Polo-box domain"/>
    <property type="match status" value="1"/>
</dbReference>
<dbReference type="AlphaFoldDB" id="A0A662YUX7"/>
<evidence type="ECO:0000259" key="2">
    <source>
        <dbReference type="PROSITE" id="PS50078"/>
    </source>
</evidence>
<dbReference type="GO" id="GO:0005813">
    <property type="term" value="C:centrosome"/>
    <property type="evidence" value="ECO:0007669"/>
    <property type="project" value="TreeGrafter"/>
</dbReference>
<dbReference type="SUPFAM" id="SSF56112">
    <property type="entry name" value="Protein kinase-like (PK-like)"/>
    <property type="match status" value="1"/>
</dbReference>
<dbReference type="InterPro" id="IPR007699">
    <property type="entry name" value="SGS_dom"/>
</dbReference>
<gene>
    <name evidence="4" type="ORF">EOD39_11717</name>
</gene>
<evidence type="ECO:0000313" key="4">
    <source>
        <dbReference type="EMBL" id="RXM99338.1"/>
    </source>
</evidence>
<protein>
    <submittedName>
        <fullName evidence="4">Serine/threonine-protein kinase PLK2</fullName>
    </submittedName>
</protein>
<dbReference type="CDD" id="cd13117">
    <property type="entry name" value="POLO_box_2"/>
    <property type="match status" value="1"/>
</dbReference>
<dbReference type="GO" id="GO:0000776">
    <property type="term" value="C:kinetochore"/>
    <property type="evidence" value="ECO:0007669"/>
    <property type="project" value="TreeGrafter"/>
</dbReference>
<dbReference type="GO" id="GO:0005634">
    <property type="term" value="C:nucleus"/>
    <property type="evidence" value="ECO:0007669"/>
    <property type="project" value="TreeGrafter"/>
</dbReference>
<dbReference type="InterPro" id="IPR033695">
    <property type="entry name" value="POLO_box_2"/>
</dbReference>
<dbReference type="GO" id="GO:0090166">
    <property type="term" value="P:Golgi disassembly"/>
    <property type="evidence" value="ECO:0007669"/>
    <property type="project" value="TreeGrafter"/>
</dbReference>
<keyword evidence="4" id="KW-0808">Transferase</keyword>
<feature type="domain" description="SGS" evidence="3">
    <location>
        <begin position="1"/>
        <end position="66"/>
    </location>
</feature>
<dbReference type="PANTHER" id="PTHR24345">
    <property type="entry name" value="SERINE/THREONINE-PROTEIN KINASE PLK"/>
    <property type="match status" value="1"/>
</dbReference>
<dbReference type="InterPro" id="IPR036947">
    <property type="entry name" value="POLO_box_dom_sf"/>
</dbReference>
<dbReference type="FunFam" id="3.30.1120.30:FF:000002">
    <property type="entry name" value="Serine/threonine-protein kinase PLK"/>
    <property type="match status" value="1"/>
</dbReference>
<dbReference type="InterPro" id="IPR000959">
    <property type="entry name" value="POLO_box_dom"/>
</dbReference>
<evidence type="ECO:0000259" key="3">
    <source>
        <dbReference type="PROSITE" id="PS51048"/>
    </source>
</evidence>
<organism evidence="4 5">
    <name type="scientific">Acipenser ruthenus</name>
    <name type="common">Sterlet sturgeon</name>
    <dbReference type="NCBI Taxonomy" id="7906"/>
    <lineage>
        <taxon>Eukaryota</taxon>
        <taxon>Metazoa</taxon>
        <taxon>Chordata</taxon>
        <taxon>Craniata</taxon>
        <taxon>Vertebrata</taxon>
        <taxon>Euteleostomi</taxon>
        <taxon>Actinopterygii</taxon>
        <taxon>Chondrostei</taxon>
        <taxon>Acipenseriformes</taxon>
        <taxon>Acipenseridae</taxon>
        <taxon>Acipenser</taxon>
    </lineage>
</organism>
<reference evidence="4 5" key="1">
    <citation type="submission" date="2019-01" db="EMBL/GenBank/DDBJ databases">
        <title>Draft Genome and Complete Hox-Cluster Characterization of the Sterlet Sturgeon (Acipenser ruthenus).</title>
        <authorList>
            <person name="Wei Q."/>
        </authorList>
    </citation>
    <scope>NUCLEOTIDE SEQUENCE [LARGE SCALE GENOMIC DNA]</scope>
    <source>
        <strain evidence="4">WHYD16114868_AA</strain>
        <tissue evidence="4">Blood</tissue>
    </source>
</reference>
<name>A0A662YUX7_ACIRT</name>
<dbReference type="GO" id="GO:0044819">
    <property type="term" value="P:mitotic G1/S transition checkpoint signaling"/>
    <property type="evidence" value="ECO:0007669"/>
    <property type="project" value="TreeGrafter"/>
</dbReference>
<dbReference type="InterPro" id="IPR011009">
    <property type="entry name" value="Kinase-like_dom_sf"/>
</dbReference>
<dbReference type="GO" id="GO:0005524">
    <property type="term" value="F:ATP binding"/>
    <property type="evidence" value="ECO:0007669"/>
    <property type="project" value="InterPro"/>
</dbReference>
<keyword evidence="4" id="KW-0418">Kinase</keyword>
<keyword evidence="5" id="KW-1185">Reference proteome</keyword>
<dbReference type="GO" id="GO:0007052">
    <property type="term" value="P:mitotic spindle organization"/>
    <property type="evidence" value="ECO:0007669"/>
    <property type="project" value="TreeGrafter"/>
</dbReference>
<dbReference type="GO" id="GO:0000922">
    <property type="term" value="C:spindle pole"/>
    <property type="evidence" value="ECO:0007669"/>
    <property type="project" value="TreeGrafter"/>
</dbReference>